<evidence type="ECO:0000256" key="1">
    <source>
        <dbReference type="SAM" id="MobiDB-lite"/>
    </source>
</evidence>
<feature type="chain" id="PRO_5043680251" evidence="2">
    <location>
        <begin position="22"/>
        <end position="315"/>
    </location>
</feature>
<gene>
    <name evidence="3" type="primary">WBGene00280631</name>
</gene>
<accession>A0A2A6C165</accession>
<keyword evidence="4" id="KW-1185">Reference proteome</keyword>
<dbReference type="EnsemblMetazoa" id="PPA42262.1">
    <property type="protein sequence ID" value="PPA42262.1"/>
    <property type="gene ID" value="WBGene00280631"/>
</dbReference>
<name>A0A2A6C165_PRIPA</name>
<dbReference type="Proteomes" id="UP000005239">
    <property type="component" value="Unassembled WGS sequence"/>
</dbReference>
<accession>A0A8R1YWN9</accession>
<reference evidence="4" key="1">
    <citation type="journal article" date="2008" name="Nat. Genet.">
        <title>The Pristionchus pacificus genome provides a unique perspective on nematode lifestyle and parasitism.</title>
        <authorList>
            <person name="Dieterich C."/>
            <person name="Clifton S.W."/>
            <person name="Schuster L.N."/>
            <person name="Chinwalla A."/>
            <person name="Delehaunty K."/>
            <person name="Dinkelacker I."/>
            <person name="Fulton L."/>
            <person name="Fulton R."/>
            <person name="Godfrey J."/>
            <person name="Minx P."/>
            <person name="Mitreva M."/>
            <person name="Roeseler W."/>
            <person name="Tian H."/>
            <person name="Witte H."/>
            <person name="Yang S.P."/>
            <person name="Wilson R.K."/>
            <person name="Sommer R.J."/>
        </authorList>
    </citation>
    <scope>NUCLEOTIDE SEQUENCE [LARGE SCALE GENOMIC DNA]</scope>
    <source>
        <strain evidence="4">PS312</strain>
    </source>
</reference>
<reference evidence="3" key="2">
    <citation type="submission" date="2022-06" db="UniProtKB">
        <authorList>
            <consortium name="EnsemblMetazoa"/>
        </authorList>
    </citation>
    <scope>IDENTIFICATION</scope>
    <source>
        <strain evidence="3">PS312</strain>
    </source>
</reference>
<feature type="region of interest" description="Disordered" evidence="1">
    <location>
        <begin position="232"/>
        <end position="315"/>
    </location>
</feature>
<keyword evidence="2" id="KW-0732">Signal</keyword>
<evidence type="ECO:0000313" key="4">
    <source>
        <dbReference type="Proteomes" id="UP000005239"/>
    </source>
</evidence>
<proteinExistence type="predicted"/>
<evidence type="ECO:0000313" key="3">
    <source>
        <dbReference type="EnsemblMetazoa" id="PPA42262.1"/>
    </source>
</evidence>
<evidence type="ECO:0000256" key="2">
    <source>
        <dbReference type="SAM" id="SignalP"/>
    </source>
</evidence>
<feature type="signal peptide" evidence="2">
    <location>
        <begin position="1"/>
        <end position="21"/>
    </location>
</feature>
<organism evidence="3 4">
    <name type="scientific">Pristionchus pacificus</name>
    <name type="common">Parasitic nematode worm</name>
    <dbReference type="NCBI Taxonomy" id="54126"/>
    <lineage>
        <taxon>Eukaryota</taxon>
        <taxon>Metazoa</taxon>
        <taxon>Ecdysozoa</taxon>
        <taxon>Nematoda</taxon>
        <taxon>Chromadorea</taxon>
        <taxon>Rhabditida</taxon>
        <taxon>Rhabditina</taxon>
        <taxon>Diplogasteromorpha</taxon>
        <taxon>Diplogasteroidea</taxon>
        <taxon>Neodiplogasteridae</taxon>
        <taxon>Pristionchus</taxon>
    </lineage>
</organism>
<feature type="compositionally biased region" description="Basic and acidic residues" evidence="1">
    <location>
        <begin position="296"/>
        <end position="308"/>
    </location>
</feature>
<dbReference type="AlphaFoldDB" id="A0A2A6C165"/>
<protein>
    <submittedName>
        <fullName evidence="3">Uncharacterized protein</fullName>
    </submittedName>
</protein>
<sequence>MTKWPVFFCVLFIRPSLLIVADQLHKLHSRKSLFSGFQLVHESLDSCTNWNPLKSDCEGIRLCGTVDFNDYNLINCPRRMFMVKGSSGSSLIADLQCDRSRGQWKSIQIVQSSNITGRIVERGTNVYCEYDECVSSKLFPPCGTDIECKEHYISTSKLHYSCPRKSALWTRRSEAEDWVKLEDAKYITCHKERFWANNEALPAGTQASCREPCNHHCYSFFFQDKTPAAKKEYDFNTPPINSPVGNSPKVKSPDVGSPHVAATPSNKNVSAEPETGTPRKAPSTEKGGVTTSADKITNEDLMSKEKMNENQVFNI</sequence>